<dbReference type="RefSeq" id="WP_158224387.1">
    <property type="nucleotide sequence ID" value="NZ_CP091196.1"/>
</dbReference>
<dbReference type="Proteomes" id="UP000830158">
    <property type="component" value="Chromosome"/>
</dbReference>
<evidence type="ECO:0000313" key="2">
    <source>
        <dbReference type="Proteomes" id="UP000830158"/>
    </source>
</evidence>
<evidence type="ECO:0000313" key="1">
    <source>
        <dbReference type="EMBL" id="UQS21768.1"/>
    </source>
</evidence>
<dbReference type="EMBL" id="CP091196">
    <property type="protein sequence ID" value="UQS21768.1"/>
    <property type="molecule type" value="Genomic_DNA"/>
</dbReference>
<proteinExistence type="predicted"/>
<protein>
    <submittedName>
        <fullName evidence="1">Uncharacterized protein</fullName>
    </submittedName>
</protein>
<keyword evidence="2" id="KW-1185">Reference proteome</keyword>
<name>A0ABY4NMN4_9PSEU</name>
<reference evidence="1" key="1">
    <citation type="submission" date="2022-01" db="EMBL/GenBank/DDBJ databases">
        <title>PSI-footprinting approach for the identification of protein synthesis inhibitor producers.</title>
        <authorList>
            <person name="Handel F."/>
            <person name="Kulik A."/>
            <person name="Wex K.W."/>
            <person name="Berscheid A."/>
            <person name="Saur J.S."/>
            <person name="Winkler A."/>
            <person name="Wibberg D."/>
            <person name="Kalinowski J."/>
            <person name="Broetz-Oesterhelt H."/>
            <person name="Mast Y."/>
        </authorList>
    </citation>
    <scope>NUCLEOTIDE SEQUENCE</scope>
    <source>
        <strain evidence="1">KNN 49.3e</strain>
    </source>
</reference>
<gene>
    <name evidence="1" type="ORF">L1857_02470</name>
</gene>
<organism evidence="1 2">
    <name type="scientific">Amycolatopsis thermalba</name>
    <dbReference type="NCBI Taxonomy" id="944492"/>
    <lineage>
        <taxon>Bacteria</taxon>
        <taxon>Bacillati</taxon>
        <taxon>Actinomycetota</taxon>
        <taxon>Actinomycetes</taxon>
        <taxon>Pseudonocardiales</taxon>
        <taxon>Pseudonocardiaceae</taxon>
        <taxon>Amycolatopsis</taxon>
    </lineage>
</organism>
<sequence length="52" mass="5435">MKLKKNPKANTGAVQLTALNRTGTCAGCGKRVDKTSNCCGKPACSRRIAAQL</sequence>
<accession>A0ABY4NMN4</accession>